<proteinExistence type="predicted"/>
<dbReference type="RefSeq" id="WP_224078020.1">
    <property type="nucleotide sequence ID" value="NZ_CAJZAI010000001.1"/>
</dbReference>
<feature type="signal peptide" evidence="2">
    <location>
        <begin position="1"/>
        <end position="18"/>
    </location>
</feature>
<evidence type="ECO:0000256" key="2">
    <source>
        <dbReference type="SAM" id="SignalP"/>
    </source>
</evidence>
<evidence type="ECO:0000313" key="4">
    <source>
        <dbReference type="Proteomes" id="UP000727654"/>
    </source>
</evidence>
<organism evidence="3 4">
    <name type="scientific">Cupriavidus laharis</name>
    <dbReference type="NCBI Taxonomy" id="151654"/>
    <lineage>
        <taxon>Bacteria</taxon>
        <taxon>Pseudomonadati</taxon>
        <taxon>Pseudomonadota</taxon>
        <taxon>Betaproteobacteria</taxon>
        <taxon>Burkholderiales</taxon>
        <taxon>Burkholderiaceae</taxon>
        <taxon>Cupriavidus</taxon>
    </lineage>
</organism>
<feature type="chain" id="PRO_5046295044" description="Outer membrane lipoprotein" evidence="2">
    <location>
        <begin position="19"/>
        <end position="170"/>
    </location>
</feature>
<accession>A0ABN7XXG6</accession>
<evidence type="ECO:0000256" key="1">
    <source>
        <dbReference type="SAM" id="MobiDB-lite"/>
    </source>
</evidence>
<keyword evidence="2" id="KW-0732">Signal</keyword>
<keyword evidence="4" id="KW-1185">Reference proteome</keyword>
<comment type="caution">
    <text evidence="3">The sequence shown here is derived from an EMBL/GenBank/DDBJ whole genome shotgun (WGS) entry which is preliminary data.</text>
</comment>
<reference evidence="3 4" key="1">
    <citation type="submission" date="2021-08" db="EMBL/GenBank/DDBJ databases">
        <authorList>
            <person name="Peeters C."/>
        </authorList>
    </citation>
    <scope>NUCLEOTIDE SEQUENCE [LARGE SCALE GENOMIC DNA]</scope>
    <source>
        <strain evidence="3 4">LMG 23992</strain>
    </source>
</reference>
<gene>
    <name evidence="3" type="ORF">LMG23992_00299</name>
</gene>
<protein>
    <recommendedName>
        <fullName evidence="5">Outer membrane lipoprotein</fullName>
    </recommendedName>
</protein>
<name>A0ABN7XXG6_9BURK</name>
<dbReference type="EMBL" id="CAJZAI010000001">
    <property type="protein sequence ID" value="CAG9165152.1"/>
    <property type="molecule type" value="Genomic_DNA"/>
</dbReference>
<feature type="region of interest" description="Disordered" evidence="1">
    <location>
        <begin position="28"/>
        <end position="50"/>
    </location>
</feature>
<evidence type="ECO:0008006" key="5">
    <source>
        <dbReference type="Google" id="ProtNLM"/>
    </source>
</evidence>
<evidence type="ECO:0000313" key="3">
    <source>
        <dbReference type="EMBL" id="CAG9165152.1"/>
    </source>
</evidence>
<sequence length="170" mass="18799">MKAAPLAPCFLAILLCTACEQLPIARRAPPPLPSAPTAATPAPEKPRATPIAAHDISLAGTCRRTEDDGFREDAVMRVVSNDVKTLKWKLWVSKRGSCQFDLADFKQVQKTPHIVLEATDGTQCKLLIWQDPRRVTLAHANCQQRCTPGIYEQAWPVLFNPRNGDCAEVR</sequence>
<dbReference type="Proteomes" id="UP000727654">
    <property type="component" value="Unassembled WGS sequence"/>
</dbReference>